<protein>
    <submittedName>
        <fullName evidence="1">Uncharacterized protein</fullName>
    </submittedName>
</protein>
<dbReference type="EMBL" id="JASBNA010000048">
    <property type="protein sequence ID" value="KAK7680617.1"/>
    <property type="molecule type" value="Genomic_DNA"/>
</dbReference>
<accession>A0AAW0FKB3</accession>
<evidence type="ECO:0000313" key="1">
    <source>
        <dbReference type="EMBL" id="KAK7680617.1"/>
    </source>
</evidence>
<dbReference type="Proteomes" id="UP001385951">
    <property type="component" value="Unassembled WGS sequence"/>
</dbReference>
<sequence>MYVSRTFSAPFIFTQLFPSSIYDCIMSVPTSGKPDNPNTLRYPLMNPSICHSSSPLKHLRIQTSHRSLPLSNNLNGPSSTRLRINARPHQLRTYSFCSDRRPILANVLILM</sequence>
<dbReference type="AlphaFoldDB" id="A0AAW0FKB3"/>
<proteinExistence type="predicted"/>
<name>A0AAW0FKB3_9APHY</name>
<gene>
    <name evidence="1" type="ORF">QCA50_016399</name>
</gene>
<keyword evidence="2" id="KW-1185">Reference proteome</keyword>
<reference evidence="1 2" key="1">
    <citation type="submission" date="2022-09" db="EMBL/GenBank/DDBJ databases">
        <authorList>
            <person name="Palmer J.M."/>
        </authorList>
    </citation>
    <scope>NUCLEOTIDE SEQUENCE [LARGE SCALE GENOMIC DNA]</scope>
    <source>
        <strain evidence="1 2">DSM 7382</strain>
    </source>
</reference>
<evidence type="ECO:0000313" key="2">
    <source>
        <dbReference type="Proteomes" id="UP001385951"/>
    </source>
</evidence>
<organism evidence="1 2">
    <name type="scientific">Cerrena zonata</name>
    <dbReference type="NCBI Taxonomy" id="2478898"/>
    <lineage>
        <taxon>Eukaryota</taxon>
        <taxon>Fungi</taxon>
        <taxon>Dikarya</taxon>
        <taxon>Basidiomycota</taxon>
        <taxon>Agaricomycotina</taxon>
        <taxon>Agaricomycetes</taxon>
        <taxon>Polyporales</taxon>
        <taxon>Cerrenaceae</taxon>
        <taxon>Cerrena</taxon>
    </lineage>
</organism>
<comment type="caution">
    <text evidence="1">The sequence shown here is derived from an EMBL/GenBank/DDBJ whole genome shotgun (WGS) entry which is preliminary data.</text>
</comment>